<protein>
    <recommendedName>
        <fullName evidence="3">DUF674 family protein</fullName>
    </recommendedName>
</protein>
<gene>
    <name evidence="1" type="ORF">Zm00014a_001892</name>
</gene>
<dbReference type="Pfam" id="PF05056">
    <property type="entry name" value="DUF674"/>
    <property type="match status" value="1"/>
</dbReference>
<dbReference type="PANTHER" id="PTHR33103:SF53">
    <property type="entry name" value="DUF674 FAMILY PROTEIN"/>
    <property type="match status" value="1"/>
</dbReference>
<evidence type="ECO:0008006" key="3">
    <source>
        <dbReference type="Google" id="ProtNLM"/>
    </source>
</evidence>
<accession>A0A3L6FEL4</accession>
<dbReference type="PANTHER" id="PTHR33103">
    <property type="entry name" value="OS01G0153900 PROTEIN"/>
    <property type="match status" value="1"/>
</dbReference>
<dbReference type="EMBL" id="NCVQ01000004">
    <property type="protein sequence ID" value="PWZ31360.1"/>
    <property type="molecule type" value="Genomic_DNA"/>
</dbReference>
<name>A0A3L6FEL4_MAIZE</name>
<dbReference type="AlphaFoldDB" id="A0A3L6FEL4"/>
<sequence>MPKTKATALSMKLYIDRKAQRLLFAEASKDVVDFLFAILALPVATAVELVGKEAMVGCVGNLYASVQKLDSTYLQAGVANVDLLCPTVVSPYAIANTRRSLLCLPKAKNLFRCGKTVAGSTYCGNYITDMYNKKCPGNCGNHMTAAVQYLSSAVPSNDSGKVAAAAPQSAAEGIVQGVVTYMVLDDLTVTPMAGVSSVATVFNTFAVRDIGDLQEKTVQLGRKEGLAILKASLKSKSVLTNVFVHANNSSVA</sequence>
<organism evidence="1 2">
    <name type="scientific">Zea mays</name>
    <name type="common">Maize</name>
    <dbReference type="NCBI Taxonomy" id="4577"/>
    <lineage>
        <taxon>Eukaryota</taxon>
        <taxon>Viridiplantae</taxon>
        <taxon>Streptophyta</taxon>
        <taxon>Embryophyta</taxon>
        <taxon>Tracheophyta</taxon>
        <taxon>Spermatophyta</taxon>
        <taxon>Magnoliopsida</taxon>
        <taxon>Liliopsida</taxon>
        <taxon>Poales</taxon>
        <taxon>Poaceae</taxon>
        <taxon>PACMAD clade</taxon>
        <taxon>Panicoideae</taxon>
        <taxon>Andropogonodae</taxon>
        <taxon>Andropogoneae</taxon>
        <taxon>Tripsacinae</taxon>
        <taxon>Zea</taxon>
    </lineage>
</organism>
<dbReference type="ExpressionAtlas" id="A0A3L6FEL4">
    <property type="expression patterns" value="baseline"/>
</dbReference>
<dbReference type="InterPro" id="IPR007750">
    <property type="entry name" value="DUF674"/>
</dbReference>
<comment type="caution">
    <text evidence="1">The sequence shown here is derived from an EMBL/GenBank/DDBJ whole genome shotgun (WGS) entry which is preliminary data.</text>
</comment>
<dbReference type="Proteomes" id="UP000251960">
    <property type="component" value="Chromosome 3"/>
</dbReference>
<proteinExistence type="predicted"/>
<evidence type="ECO:0000313" key="1">
    <source>
        <dbReference type="EMBL" id="PWZ31360.1"/>
    </source>
</evidence>
<evidence type="ECO:0000313" key="2">
    <source>
        <dbReference type="Proteomes" id="UP000251960"/>
    </source>
</evidence>
<reference evidence="1 2" key="1">
    <citation type="journal article" date="2018" name="Nat. Genet.">
        <title>Extensive intraspecific gene order and gene structural variations between Mo17 and other maize genomes.</title>
        <authorList>
            <person name="Sun S."/>
            <person name="Zhou Y."/>
            <person name="Chen J."/>
            <person name="Shi J."/>
            <person name="Zhao H."/>
            <person name="Zhao H."/>
            <person name="Song W."/>
            <person name="Zhang M."/>
            <person name="Cui Y."/>
            <person name="Dong X."/>
            <person name="Liu H."/>
            <person name="Ma X."/>
            <person name="Jiao Y."/>
            <person name="Wang B."/>
            <person name="Wei X."/>
            <person name="Stein J.C."/>
            <person name="Glaubitz J.C."/>
            <person name="Lu F."/>
            <person name="Yu G."/>
            <person name="Liang C."/>
            <person name="Fengler K."/>
            <person name="Li B."/>
            <person name="Rafalski A."/>
            <person name="Schnable P.S."/>
            <person name="Ware D.H."/>
            <person name="Buckler E.S."/>
            <person name="Lai J."/>
        </authorList>
    </citation>
    <scope>NUCLEOTIDE SEQUENCE [LARGE SCALE GENOMIC DNA]</scope>
    <source>
        <strain evidence="2">cv. Missouri 17</strain>
        <tissue evidence="1">Seedling</tissue>
    </source>
</reference>